<dbReference type="EMBL" id="UZAE01010852">
    <property type="protein sequence ID" value="VDO02990.1"/>
    <property type="molecule type" value="Genomic_DNA"/>
</dbReference>
<accession>A0A0R3TJ93</accession>
<reference evidence="2 3" key="2">
    <citation type="submission" date="2018-11" db="EMBL/GenBank/DDBJ databases">
        <authorList>
            <consortium name="Pathogen Informatics"/>
        </authorList>
    </citation>
    <scope>NUCLEOTIDE SEQUENCE [LARGE SCALE GENOMIC DNA]</scope>
</reference>
<evidence type="ECO:0000313" key="4">
    <source>
        <dbReference type="WBParaSite" id="HNAJ_0000713401-mRNA-1"/>
    </source>
</evidence>
<name>A0A0R3TJ93_RODNA</name>
<reference evidence="4" key="1">
    <citation type="submission" date="2017-02" db="UniProtKB">
        <authorList>
            <consortium name="WormBaseParasite"/>
        </authorList>
    </citation>
    <scope>IDENTIFICATION</scope>
</reference>
<keyword evidence="3" id="KW-1185">Reference proteome</keyword>
<evidence type="ECO:0000313" key="3">
    <source>
        <dbReference type="Proteomes" id="UP000278807"/>
    </source>
</evidence>
<feature type="compositionally biased region" description="Basic and acidic residues" evidence="1">
    <location>
        <begin position="46"/>
        <end position="55"/>
    </location>
</feature>
<evidence type="ECO:0000256" key="1">
    <source>
        <dbReference type="SAM" id="MobiDB-lite"/>
    </source>
</evidence>
<feature type="compositionally biased region" description="Basic residues" evidence="1">
    <location>
        <begin position="66"/>
        <end position="80"/>
    </location>
</feature>
<proteinExistence type="predicted"/>
<dbReference type="AlphaFoldDB" id="A0A0R3TJ93"/>
<dbReference type="Proteomes" id="UP000278807">
    <property type="component" value="Unassembled WGS sequence"/>
</dbReference>
<gene>
    <name evidence="2" type="ORF">HNAJ_LOCUS7130</name>
</gene>
<evidence type="ECO:0000313" key="2">
    <source>
        <dbReference type="EMBL" id="VDO02990.1"/>
    </source>
</evidence>
<sequence length="105" mass="12174">MCYGKWTASRRLIQQKQSSEPPRLFALWNDYYKAEKEAVAQQSKEALGKIHEEAGPSRQSQFAPSRIKRPPRQRTQSRHTRLTQSYLKFVAPANVYTGTLICFTQ</sequence>
<dbReference type="WBParaSite" id="HNAJ_0000713401-mRNA-1">
    <property type="protein sequence ID" value="HNAJ_0000713401-mRNA-1"/>
    <property type="gene ID" value="HNAJ_0000713401"/>
</dbReference>
<protein>
    <submittedName>
        <fullName evidence="4">BUB1 N-terminal domain-containing protein</fullName>
    </submittedName>
</protein>
<organism evidence="4">
    <name type="scientific">Rodentolepis nana</name>
    <name type="common">Dwarf tapeworm</name>
    <name type="synonym">Hymenolepis nana</name>
    <dbReference type="NCBI Taxonomy" id="102285"/>
    <lineage>
        <taxon>Eukaryota</taxon>
        <taxon>Metazoa</taxon>
        <taxon>Spiralia</taxon>
        <taxon>Lophotrochozoa</taxon>
        <taxon>Platyhelminthes</taxon>
        <taxon>Cestoda</taxon>
        <taxon>Eucestoda</taxon>
        <taxon>Cyclophyllidea</taxon>
        <taxon>Hymenolepididae</taxon>
        <taxon>Rodentolepis</taxon>
    </lineage>
</organism>
<feature type="region of interest" description="Disordered" evidence="1">
    <location>
        <begin position="43"/>
        <end position="80"/>
    </location>
</feature>